<protein>
    <submittedName>
        <fullName evidence="1">Uncharacterized protein</fullName>
    </submittedName>
</protein>
<dbReference type="AlphaFoldDB" id="A0AAV4QK49"/>
<organism evidence="1 2">
    <name type="scientific">Caerostris darwini</name>
    <dbReference type="NCBI Taxonomy" id="1538125"/>
    <lineage>
        <taxon>Eukaryota</taxon>
        <taxon>Metazoa</taxon>
        <taxon>Ecdysozoa</taxon>
        <taxon>Arthropoda</taxon>
        <taxon>Chelicerata</taxon>
        <taxon>Arachnida</taxon>
        <taxon>Araneae</taxon>
        <taxon>Araneomorphae</taxon>
        <taxon>Entelegynae</taxon>
        <taxon>Araneoidea</taxon>
        <taxon>Araneidae</taxon>
        <taxon>Caerostris</taxon>
    </lineage>
</organism>
<evidence type="ECO:0000313" key="1">
    <source>
        <dbReference type="EMBL" id="GIY08736.1"/>
    </source>
</evidence>
<comment type="caution">
    <text evidence="1">The sequence shown here is derived from an EMBL/GenBank/DDBJ whole genome shotgun (WGS) entry which is preliminary data.</text>
</comment>
<evidence type="ECO:0000313" key="2">
    <source>
        <dbReference type="Proteomes" id="UP001054837"/>
    </source>
</evidence>
<dbReference type="Proteomes" id="UP001054837">
    <property type="component" value="Unassembled WGS sequence"/>
</dbReference>
<accession>A0AAV4QK49</accession>
<sequence length="140" mass="16422">MAFTLNYTLVLQEINRPFPGTESKLKKGYIKIFLLDDESYRKITNFLATLNFEYNAIKSRNEWPLKIVIKDRQVDTFKNCKMPQMWGHSQHRRVQHKINNKRTGMDNCQAKDHVGMVGMPPSMVTMVGMLTFPKQQLKKD</sequence>
<name>A0AAV4QK49_9ARAC</name>
<proteinExistence type="predicted"/>
<gene>
    <name evidence="1" type="ORF">CDAR_24161</name>
</gene>
<dbReference type="EMBL" id="BPLQ01004544">
    <property type="protein sequence ID" value="GIY08736.1"/>
    <property type="molecule type" value="Genomic_DNA"/>
</dbReference>
<reference evidence="1 2" key="1">
    <citation type="submission" date="2021-06" db="EMBL/GenBank/DDBJ databases">
        <title>Caerostris darwini draft genome.</title>
        <authorList>
            <person name="Kono N."/>
            <person name="Arakawa K."/>
        </authorList>
    </citation>
    <scope>NUCLEOTIDE SEQUENCE [LARGE SCALE GENOMIC DNA]</scope>
</reference>
<keyword evidence="2" id="KW-1185">Reference proteome</keyword>